<proteinExistence type="predicted"/>
<feature type="compositionally biased region" description="Basic and acidic residues" evidence="1">
    <location>
        <begin position="1"/>
        <end position="11"/>
    </location>
</feature>
<evidence type="ECO:0000313" key="2">
    <source>
        <dbReference type="EMBL" id="MDT0614407.1"/>
    </source>
</evidence>
<sequence>MSQVAEVDKGGAAHGAGRALSPADGWTLSTGPQFEAGFEVAAISEAART</sequence>
<feature type="region of interest" description="Disordered" evidence="1">
    <location>
        <begin position="1"/>
        <end position="28"/>
    </location>
</feature>
<name>A0ABU3AW41_9ACTN</name>
<keyword evidence="3" id="KW-1185">Reference proteome</keyword>
<gene>
    <name evidence="2" type="ORF">RM812_29980</name>
</gene>
<evidence type="ECO:0000313" key="3">
    <source>
        <dbReference type="Proteomes" id="UP001180724"/>
    </source>
</evidence>
<accession>A0ABU3AW41</accession>
<dbReference type="EMBL" id="JAVRFH010000040">
    <property type="protein sequence ID" value="MDT0614407.1"/>
    <property type="molecule type" value="Genomic_DNA"/>
</dbReference>
<dbReference type="RefSeq" id="WP_311579212.1">
    <property type="nucleotide sequence ID" value="NZ_JAVRFH010000040.1"/>
</dbReference>
<comment type="caution">
    <text evidence="2">The sequence shown here is derived from an EMBL/GenBank/DDBJ whole genome shotgun (WGS) entry which is preliminary data.</text>
</comment>
<organism evidence="2 3">
    <name type="scientific">Streptomyces lancefieldiae</name>
    <dbReference type="NCBI Taxonomy" id="3075520"/>
    <lineage>
        <taxon>Bacteria</taxon>
        <taxon>Bacillati</taxon>
        <taxon>Actinomycetota</taxon>
        <taxon>Actinomycetes</taxon>
        <taxon>Kitasatosporales</taxon>
        <taxon>Streptomycetaceae</taxon>
        <taxon>Streptomyces</taxon>
    </lineage>
</organism>
<reference evidence="2" key="1">
    <citation type="submission" date="2024-05" db="EMBL/GenBank/DDBJ databases">
        <title>30 novel species of actinomycetes from the DSMZ collection.</title>
        <authorList>
            <person name="Nouioui I."/>
        </authorList>
    </citation>
    <scope>NUCLEOTIDE SEQUENCE</scope>
    <source>
        <strain evidence="2">DSM 40712</strain>
    </source>
</reference>
<evidence type="ECO:0000256" key="1">
    <source>
        <dbReference type="SAM" id="MobiDB-lite"/>
    </source>
</evidence>
<dbReference type="Proteomes" id="UP001180724">
    <property type="component" value="Unassembled WGS sequence"/>
</dbReference>
<protein>
    <submittedName>
        <fullName evidence="2">Uncharacterized protein</fullName>
    </submittedName>
</protein>